<evidence type="ECO:0000313" key="2">
    <source>
        <dbReference type="EMBL" id="SEN87101.1"/>
    </source>
</evidence>
<name>A0A1H8K2T4_9RHOB</name>
<proteinExistence type="predicted"/>
<dbReference type="OrthoDB" id="4463518at2"/>
<dbReference type="EMBL" id="FODE01000020">
    <property type="protein sequence ID" value="SEN87101.1"/>
    <property type="molecule type" value="Genomic_DNA"/>
</dbReference>
<reference evidence="2 3" key="1">
    <citation type="submission" date="2016-10" db="EMBL/GenBank/DDBJ databases">
        <authorList>
            <person name="de Groot N.N."/>
        </authorList>
    </citation>
    <scope>NUCLEOTIDE SEQUENCE [LARGE SCALE GENOMIC DNA]</scope>
    <source>
        <strain evidence="2 3">DSM 8512</strain>
    </source>
</reference>
<dbReference type="RefSeq" id="WP_090613430.1">
    <property type="nucleotide sequence ID" value="NZ_CP067124.1"/>
</dbReference>
<evidence type="ECO:0000259" key="1">
    <source>
        <dbReference type="Pfam" id="PF13884"/>
    </source>
</evidence>
<dbReference type="InterPro" id="IPR030392">
    <property type="entry name" value="S74_ICA"/>
</dbReference>
<evidence type="ECO:0000313" key="3">
    <source>
        <dbReference type="Proteomes" id="UP000199054"/>
    </source>
</evidence>
<protein>
    <recommendedName>
        <fullName evidence="1">Peptidase S74 domain-containing protein</fullName>
    </recommendedName>
</protein>
<dbReference type="Proteomes" id="UP000199054">
    <property type="component" value="Unassembled WGS sequence"/>
</dbReference>
<dbReference type="STRING" id="34002.SAMN04489859_102013"/>
<sequence>MGGGKAPKPDENIGIAALKSAETGQQLLEWMQSQAEITNEWAAEDRARWQDVFRPLQDQYIKEAQEWDSTARREQRSSQAVADVNQQIKAAEGTRVRQAMAMGINPGSGAFQSGARRASLDAGLAQAGAINLSDRQVQAEGEARMGNAINLGSGLGVNPATSMGLSNGALQAGGQGAMAGYGQQGQLLNTQYQQQLQGWEAGQKGLSSVMGGIGTMAGLVFGSSKKIKKDMEELPKGSALGALREMPVEAWTYNEGEGDGGRHIGPYAEDFAAATGRGDGKSIDVISAIGVTMGAIKDLDAKVSSLAGKKEAA</sequence>
<keyword evidence="3" id="KW-1185">Reference proteome</keyword>
<dbReference type="AlphaFoldDB" id="A0A1H8K2T4"/>
<feature type="domain" description="Peptidase S74" evidence="1">
    <location>
        <begin position="223"/>
        <end position="274"/>
    </location>
</feature>
<dbReference type="Pfam" id="PF13884">
    <property type="entry name" value="Peptidase_S74"/>
    <property type="match status" value="1"/>
</dbReference>
<organism evidence="2 3">
    <name type="scientific">Paracoccus alcaliphilus</name>
    <dbReference type="NCBI Taxonomy" id="34002"/>
    <lineage>
        <taxon>Bacteria</taxon>
        <taxon>Pseudomonadati</taxon>
        <taxon>Pseudomonadota</taxon>
        <taxon>Alphaproteobacteria</taxon>
        <taxon>Rhodobacterales</taxon>
        <taxon>Paracoccaceae</taxon>
        <taxon>Paracoccus</taxon>
    </lineage>
</organism>
<accession>A0A1H8K2T4</accession>
<gene>
    <name evidence="2" type="ORF">SAMN04489859_102013</name>
</gene>